<evidence type="ECO:0000313" key="2">
    <source>
        <dbReference type="Proteomes" id="UP001604336"/>
    </source>
</evidence>
<comment type="caution">
    <text evidence="1">The sequence shown here is derived from an EMBL/GenBank/DDBJ whole genome shotgun (WGS) entry which is preliminary data.</text>
</comment>
<reference evidence="2" key="1">
    <citation type="submission" date="2024-07" db="EMBL/GenBank/DDBJ databases">
        <title>Two chromosome-level genome assemblies of Korean endemic species Abeliophyllum distichum and Forsythia ovata (Oleaceae).</title>
        <authorList>
            <person name="Jang H."/>
        </authorList>
    </citation>
    <scope>NUCLEOTIDE SEQUENCE [LARGE SCALE GENOMIC DNA]</scope>
</reference>
<dbReference type="Proteomes" id="UP001604336">
    <property type="component" value="Unassembled WGS sequence"/>
</dbReference>
<dbReference type="AlphaFoldDB" id="A0ABD1SCG3"/>
<organism evidence="1 2">
    <name type="scientific">Abeliophyllum distichum</name>
    <dbReference type="NCBI Taxonomy" id="126358"/>
    <lineage>
        <taxon>Eukaryota</taxon>
        <taxon>Viridiplantae</taxon>
        <taxon>Streptophyta</taxon>
        <taxon>Embryophyta</taxon>
        <taxon>Tracheophyta</taxon>
        <taxon>Spermatophyta</taxon>
        <taxon>Magnoliopsida</taxon>
        <taxon>eudicotyledons</taxon>
        <taxon>Gunneridae</taxon>
        <taxon>Pentapetalae</taxon>
        <taxon>asterids</taxon>
        <taxon>lamiids</taxon>
        <taxon>Lamiales</taxon>
        <taxon>Oleaceae</taxon>
        <taxon>Forsythieae</taxon>
        <taxon>Abeliophyllum</taxon>
    </lineage>
</organism>
<protein>
    <submittedName>
        <fullName evidence="1">Uncharacterized protein</fullName>
    </submittedName>
</protein>
<gene>
    <name evidence="1" type="ORF">Adt_24004</name>
</gene>
<sequence length="104" mass="11697">MSTIDAPIGGKCVKPHGRYDKMIVDYNQKVESMHDEWMASSANIENMLRQLMVERRMQDNITYMPNDGNGSHAVEEDDDVANNNVQGSTMMGNMNSTIDSINQI</sequence>
<accession>A0ABD1SCG3</accession>
<keyword evidence="2" id="KW-1185">Reference proteome</keyword>
<evidence type="ECO:0000313" key="1">
    <source>
        <dbReference type="EMBL" id="KAL2498454.1"/>
    </source>
</evidence>
<name>A0ABD1SCG3_9LAMI</name>
<dbReference type="EMBL" id="JBFOLK010000007">
    <property type="protein sequence ID" value="KAL2498454.1"/>
    <property type="molecule type" value="Genomic_DNA"/>
</dbReference>
<proteinExistence type="predicted"/>